<dbReference type="PROSITE" id="PS51318">
    <property type="entry name" value="TAT"/>
    <property type="match status" value="1"/>
</dbReference>
<feature type="domain" description="DUF3131" evidence="2">
    <location>
        <begin position="62"/>
        <end position="159"/>
    </location>
</feature>
<proteinExistence type="predicted"/>
<organism evidence="3 4">
    <name type="scientific">Pedococcus ginsenosidimutans</name>
    <dbReference type="NCBI Taxonomy" id="490570"/>
    <lineage>
        <taxon>Bacteria</taxon>
        <taxon>Bacillati</taxon>
        <taxon>Actinomycetota</taxon>
        <taxon>Actinomycetes</taxon>
        <taxon>Micrococcales</taxon>
        <taxon>Intrasporangiaceae</taxon>
        <taxon>Pedococcus</taxon>
    </lineage>
</organism>
<evidence type="ECO:0000313" key="4">
    <source>
        <dbReference type="Proteomes" id="UP001500556"/>
    </source>
</evidence>
<reference evidence="4" key="1">
    <citation type="journal article" date="2019" name="Int. J. Syst. Evol. Microbiol.">
        <title>The Global Catalogue of Microorganisms (GCM) 10K type strain sequencing project: providing services to taxonomists for standard genome sequencing and annotation.</title>
        <authorList>
            <consortium name="The Broad Institute Genomics Platform"/>
            <consortium name="The Broad Institute Genome Sequencing Center for Infectious Disease"/>
            <person name="Wu L."/>
            <person name="Ma J."/>
        </authorList>
    </citation>
    <scope>NUCLEOTIDE SEQUENCE [LARGE SCALE GENOMIC DNA]</scope>
    <source>
        <strain evidence="4">JCM 18961</strain>
    </source>
</reference>
<dbReference type="Gene3D" id="1.50.10.140">
    <property type="match status" value="1"/>
</dbReference>
<evidence type="ECO:0008006" key="5">
    <source>
        <dbReference type="Google" id="ProtNLM"/>
    </source>
</evidence>
<dbReference type="InterPro" id="IPR021478">
    <property type="entry name" value="DUF3131"/>
</dbReference>
<dbReference type="Proteomes" id="UP001500556">
    <property type="component" value="Unassembled WGS sequence"/>
</dbReference>
<comment type="caution">
    <text evidence="3">The sequence shown here is derived from an EMBL/GenBank/DDBJ whole genome shotgun (WGS) entry which is preliminary data.</text>
</comment>
<keyword evidence="4" id="KW-1185">Reference proteome</keyword>
<dbReference type="InterPro" id="IPR006311">
    <property type="entry name" value="TAT_signal"/>
</dbReference>
<feature type="domain" description="Glycoamylase-like" evidence="1">
    <location>
        <begin position="321"/>
        <end position="516"/>
    </location>
</feature>
<protein>
    <recommendedName>
        <fullName evidence="5">Cellobiose phosphorylase</fullName>
    </recommendedName>
</protein>
<gene>
    <name evidence="3" type="ORF">GCM10025782_18750</name>
</gene>
<sequence>MAQLHVPTRRQLLVGTSAAAVVGLTAGRAGATTPSGLTTTGAPAFVRGTDTSAGAQQDRVRRWAKDTWHSLVAMTDPRTGLPADNIGEGLAADDRSGYTSPTNIGGYLWSAVVARDLGLISRGECTRRLLQTLRTLSRMEHHEPSGMYYNWYDEATGEKLTSWPGTGDRVYPFLSSVDNGWLGAALRVVMSADRGAAPLATRLFGRMRWDMFWDKDTAHPGVRPGGLIHGGFYDAPPPPGFSGYTGNHIGSGPDVWYTNHHYDTTVSETRITSYLGILTGQIPGQQYFAMWRTFPETCDWAWPEMQPVGEHRTYLGLDVYEGAYTYRGMHIVPGWGGSMFEELMPDVFVPESSWAPRSWGLNHPLHVRAQREHGLIEAGYSYWGFSPSSDPFANYREYGVDQLGMNPDGYFSDKEKTNVDAGFGDCREGTNPTPTFGDGVVTPHASFLAMMHEPTEAFANLAKIEDELGAYGDGGFFDAVAVRSGTVARRYLSLDQAMVMGAVGNVLADNVVRRAFSTREVERRLRPVIGIEEFGAGRA</sequence>
<dbReference type="InterPro" id="IPR019282">
    <property type="entry name" value="Glycoamylase-like_cons_dom"/>
</dbReference>
<dbReference type="Pfam" id="PF11329">
    <property type="entry name" value="DUF3131"/>
    <property type="match status" value="1"/>
</dbReference>
<dbReference type="RefSeq" id="WP_345502742.1">
    <property type="nucleotide sequence ID" value="NZ_BAABLO010000005.1"/>
</dbReference>
<name>A0ABP8Y642_9MICO</name>
<dbReference type="Pfam" id="PF10091">
    <property type="entry name" value="Glycoamylase"/>
    <property type="match status" value="1"/>
</dbReference>
<evidence type="ECO:0000313" key="3">
    <source>
        <dbReference type="EMBL" id="GAA4721330.1"/>
    </source>
</evidence>
<dbReference type="EMBL" id="BAABLO010000005">
    <property type="protein sequence ID" value="GAA4721330.1"/>
    <property type="molecule type" value="Genomic_DNA"/>
</dbReference>
<evidence type="ECO:0000259" key="2">
    <source>
        <dbReference type="Pfam" id="PF11329"/>
    </source>
</evidence>
<evidence type="ECO:0000259" key="1">
    <source>
        <dbReference type="Pfam" id="PF10091"/>
    </source>
</evidence>
<accession>A0ABP8Y642</accession>